<comment type="caution">
    <text evidence="1">The sequence shown here is derived from an EMBL/GenBank/DDBJ whole genome shotgun (WGS) entry which is preliminary data.</text>
</comment>
<dbReference type="AlphaFoldDB" id="A0A0R3ML39"/>
<organism evidence="1 2">
    <name type="scientific">Bradyrhizobium retamae</name>
    <dbReference type="NCBI Taxonomy" id="1300035"/>
    <lineage>
        <taxon>Bacteria</taxon>
        <taxon>Pseudomonadati</taxon>
        <taxon>Pseudomonadota</taxon>
        <taxon>Alphaproteobacteria</taxon>
        <taxon>Hyphomicrobiales</taxon>
        <taxon>Nitrobacteraceae</taxon>
        <taxon>Bradyrhizobium</taxon>
    </lineage>
</organism>
<dbReference type="Proteomes" id="UP000052023">
    <property type="component" value="Unassembled WGS sequence"/>
</dbReference>
<accession>A0A0R3ML39</accession>
<keyword evidence="2" id="KW-1185">Reference proteome</keyword>
<name>A0A0R3ML39_9BRAD</name>
<evidence type="ECO:0000313" key="1">
    <source>
        <dbReference type="EMBL" id="KRR21032.1"/>
    </source>
</evidence>
<protein>
    <submittedName>
        <fullName evidence="1">Uncharacterized protein</fullName>
    </submittedName>
</protein>
<gene>
    <name evidence="1" type="ORF">CQ13_31205</name>
</gene>
<evidence type="ECO:0000313" key="2">
    <source>
        <dbReference type="Proteomes" id="UP000052023"/>
    </source>
</evidence>
<sequence length="103" mass="11064">MLAIQADGVNLLALDNALAPATGHPQDMLGDFGEALPCARLSQRSVANIGVIQHGLLIFVRHLVLWAERARAPPLPPIEAAASFSIRFGVGIRQLAVDHSWHN</sequence>
<proteinExistence type="predicted"/>
<dbReference type="EMBL" id="LLYA01000173">
    <property type="protein sequence ID" value="KRR21032.1"/>
    <property type="molecule type" value="Genomic_DNA"/>
</dbReference>
<reference evidence="1 2" key="1">
    <citation type="submission" date="2014-03" db="EMBL/GenBank/DDBJ databases">
        <title>Bradyrhizobium valentinum sp. nov., isolated from effective nodules of Lupinus mariae-josephae, a lupine endemic of basic-lime soils in Eastern Spain.</title>
        <authorList>
            <person name="Duran D."/>
            <person name="Rey L."/>
            <person name="Navarro A."/>
            <person name="Busquets A."/>
            <person name="Imperial J."/>
            <person name="Ruiz-Argueso T."/>
        </authorList>
    </citation>
    <scope>NUCLEOTIDE SEQUENCE [LARGE SCALE GENOMIC DNA]</scope>
    <source>
        <strain evidence="1 2">Ro19</strain>
    </source>
</reference>